<dbReference type="InterPro" id="IPR041881">
    <property type="entry name" value="PqqD_sf"/>
</dbReference>
<dbReference type="NCBIfam" id="TIGR03859">
    <property type="entry name" value="PQQ_PqqD"/>
    <property type="match status" value="1"/>
</dbReference>
<evidence type="ECO:0000256" key="3">
    <source>
        <dbReference type="ARBA" id="ARBA00022905"/>
    </source>
</evidence>
<dbReference type="InterPro" id="IPR008792">
    <property type="entry name" value="PQQD"/>
</dbReference>
<evidence type="ECO:0000256" key="1">
    <source>
        <dbReference type="ARBA" id="ARBA00004886"/>
    </source>
</evidence>
<evidence type="ECO:0000313" key="5">
    <source>
        <dbReference type="EMBL" id="MEY1661717.1"/>
    </source>
</evidence>
<dbReference type="NCBIfam" id="NF002535">
    <property type="entry name" value="PRK02079.1"/>
    <property type="match status" value="1"/>
</dbReference>
<reference evidence="5 6" key="1">
    <citation type="submission" date="2024-07" db="EMBL/GenBank/DDBJ databases">
        <authorList>
            <person name="Ren Q."/>
        </authorList>
    </citation>
    <scope>NUCLEOTIDE SEQUENCE [LARGE SCALE GENOMIC DNA]</scope>
    <source>
        <strain evidence="5 6">REN37</strain>
    </source>
</reference>
<dbReference type="Pfam" id="PF05402">
    <property type="entry name" value="PqqD"/>
    <property type="match status" value="1"/>
</dbReference>
<dbReference type="RefSeq" id="WP_369454966.1">
    <property type="nucleotide sequence ID" value="NZ_JBGCUO010000001.1"/>
</dbReference>
<dbReference type="HAMAP" id="MF_00655">
    <property type="entry name" value="PQQ_syn_PqqD"/>
    <property type="match status" value="1"/>
</dbReference>
<evidence type="ECO:0000256" key="4">
    <source>
        <dbReference type="HAMAP-Rule" id="MF_00655"/>
    </source>
</evidence>
<comment type="caution">
    <text evidence="5">The sequence shown here is derived from an EMBL/GenBank/DDBJ whole genome shotgun (WGS) entry which is preliminary data.</text>
</comment>
<proteinExistence type="inferred from homology"/>
<comment type="pathway">
    <text evidence="1 4">Cofactor biosynthesis; pyrroloquinoline quinone biosynthesis.</text>
</comment>
<name>A0ABV4AGQ4_9GAMM</name>
<evidence type="ECO:0000256" key="2">
    <source>
        <dbReference type="ARBA" id="ARBA00011741"/>
    </source>
</evidence>
<evidence type="ECO:0000313" key="6">
    <source>
        <dbReference type="Proteomes" id="UP001562065"/>
    </source>
</evidence>
<keyword evidence="6" id="KW-1185">Reference proteome</keyword>
<dbReference type="InterPro" id="IPR022479">
    <property type="entry name" value="PqqD_bac"/>
</dbReference>
<protein>
    <recommendedName>
        <fullName evidence="4">PqqA binding protein</fullName>
    </recommendedName>
    <alternativeName>
        <fullName evidence="4">Coenzyme PQQ synthesis protein D</fullName>
    </alternativeName>
    <alternativeName>
        <fullName evidence="4">Pyrroloquinoline quinone biosynthesis protein D</fullName>
    </alternativeName>
</protein>
<keyword evidence="3 4" id="KW-0884">PQQ biosynthesis</keyword>
<sequence length="90" mass="10057">MIPTDVVPAFRRGYRLQWEPVQHAHVVLYPEGMVKLNDSAAEILLQVNGESTAGAIVTALQQKFPEAGDLTTDVMAFLEVAHDQQWLILR</sequence>
<organism evidence="5 6">
    <name type="scientific">Isoalcanivorax beigongshangi</name>
    <dbReference type="NCBI Taxonomy" id="3238810"/>
    <lineage>
        <taxon>Bacteria</taxon>
        <taxon>Pseudomonadati</taxon>
        <taxon>Pseudomonadota</taxon>
        <taxon>Gammaproteobacteria</taxon>
        <taxon>Oceanospirillales</taxon>
        <taxon>Alcanivoracaceae</taxon>
        <taxon>Isoalcanivorax</taxon>
    </lineage>
</organism>
<comment type="subunit">
    <text evidence="2 4">Monomer. Interacts with PqqE.</text>
</comment>
<comment type="function">
    <text evidence="4">Functions as a PqqA binding protein and presents PqqA to PqqE, in the pyrroloquinoline quinone (PQQ) biosynthetic pathway.</text>
</comment>
<gene>
    <name evidence="4 5" type="primary">pqqD</name>
    <name evidence="5" type="ORF">AB5I84_06090</name>
</gene>
<dbReference type="Gene3D" id="1.10.10.1150">
    <property type="entry name" value="Coenzyme PQQ synthesis protein D (PqqD)"/>
    <property type="match status" value="1"/>
</dbReference>
<dbReference type="EMBL" id="JBGCUO010000001">
    <property type="protein sequence ID" value="MEY1661717.1"/>
    <property type="molecule type" value="Genomic_DNA"/>
</dbReference>
<accession>A0ABV4AGQ4</accession>
<comment type="similarity">
    <text evidence="4">Belongs to the PqqD family.</text>
</comment>
<dbReference type="Proteomes" id="UP001562065">
    <property type="component" value="Unassembled WGS sequence"/>
</dbReference>